<keyword evidence="2 11" id="KW-0444">Lipid biosynthesis</keyword>
<dbReference type="PROSITE" id="PS50989">
    <property type="entry name" value="COA_CT_CTER"/>
    <property type="match status" value="1"/>
</dbReference>
<feature type="domain" description="CoA carboxyltransferase C-terminal" evidence="12">
    <location>
        <begin position="41"/>
        <end position="295"/>
    </location>
</feature>
<comment type="subcellular location">
    <subcellularLocation>
        <location evidence="11">Cytoplasm</location>
    </subcellularLocation>
</comment>
<evidence type="ECO:0000256" key="3">
    <source>
        <dbReference type="ARBA" id="ARBA00022679"/>
    </source>
</evidence>
<reference evidence="13 14" key="1">
    <citation type="submission" date="2014-06" db="EMBL/GenBank/DDBJ databases">
        <title>The draft genome sequence of Idiomarina salinarum ISL-52.</title>
        <authorList>
            <person name="Du J."/>
            <person name="Shao Z."/>
        </authorList>
    </citation>
    <scope>NUCLEOTIDE SEQUENCE [LARGE SCALE GENOMIC DNA]</scope>
    <source>
        <strain evidence="13 14">ISL-52</strain>
    </source>
</reference>
<name>A0A094L5S0_9GAMM</name>
<dbReference type="PANTHER" id="PTHR42853">
    <property type="entry name" value="ACETYL-COENZYME A CARBOXYLASE CARBOXYL TRANSFERASE SUBUNIT ALPHA"/>
    <property type="match status" value="1"/>
</dbReference>
<evidence type="ECO:0000256" key="5">
    <source>
        <dbReference type="ARBA" id="ARBA00022832"/>
    </source>
</evidence>
<dbReference type="RefSeq" id="WP_034777174.1">
    <property type="nucleotide sequence ID" value="NZ_JPER01000010.1"/>
</dbReference>
<gene>
    <name evidence="11" type="primary">accA</name>
    <name evidence="13" type="ORF">IDSA_05640</name>
</gene>
<evidence type="ECO:0000256" key="6">
    <source>
        <dbReference type="ARBA" id="ARBA00022840"/>
    </source>
</evidence>
<comment type="caution">
    <text evidence="13">The sequence shown here is derived from an EMBL/GenBank/DDBJ whole genome shotgun (WGS) entry which is preliminary data.</text>
</comment>
<keyword evidence="5 11" id="KW-0276">Fatty acid metabolism</keyword>
<dbReference type="GO" id="GO:0006633">
    <property type="term" value="P:fatty acid biosynthetic process"/>
    <property type="evidence" value="ECO:0007669"/>
    <property type="project" value="UniProtKB-KW"/>
</dbReference>
<dbReference type="STRING" id="435908.IDSA_05640"/>
<dbReference type="PANTHER" id="PTHR42853:SF3">
    <property type="entry name" value="ACETYL-COENZYME A CARBOXYLASE CARBOXYL TRANSFERASE SUBUNIT ALPHA, CHLOROPLASTIC"/>
    <property type="match status" value="1"/>
</dbReference>
<dbReference type="GO" id="GO:0003989">
    <property type="term" value="F:acetyl-CoA carboxylase activity"/>
    <property type="evidence" value="ECO:0007669"/>
    <property type="project" value="InterPro"/>
</dbReference>
<dbReference type="InterPro" id="IPR011763">
    <property type="entry name" value="COA_CT_C"/>
</dbReference>
<proteinExistence type="inferred from homology"/>
<dbReference type="NCBIfam" id="NF004344">
    <property type="entry name" value="PRK05724.1"/>
    <property type="match status" value="1"/>
</dbReference>
<evidence type="ECO:0000256" key="2">
    <source>
        <dbReference type="ARBA" id="ARBA00022516"/>
    </source>
</evidence>
<keyword evidence="13" id="KW-0436">Ligase</keyword>
<comment type="pathway">
    <text evidence="1 11">Lipid metabolism; malonyl-CoA biosynthesis; malonyl-CoA from acetyl-CoA: step 1/1.</text>
</comment>
<dbReference type="Pfam" id="PF03255">
    <property type="entry name" value="ACCA"/>
    <property type="match status" value="1"/>
</dbReference>
<keyword evidence="14" id="KW-1185">Reference proteome</keyword>
<comment type="subunit">
    <text evidence="11">Acetyl-CoA carboxylase is a heterohexamer composed of biotin carboxyl carrier protein (AccB), biotin carboxylase (AccC) and two subunits each of ACCase subunit alpha (AccA) and ACCase subunit beta (AccD).</text>
</comment>
<sequence>MSLQFLDFEKPIAELQAQIEELKSVSAKGDFDINVEDEVRTLQQKREQLIKKIFGDLGAWQVAQLARHPERPYTLDYIEHMFTDFDELAGDRTFANDRAIVGGTARLDGQPVMVIGHQKGRETKEKIKRNFGMPKPEGYRKALRLMEMAERFKLPIVTFIDTPGAYPGIGAEERGQSEAIARNLKVMARLTVPIVCTVIGEGGSGGALAIGVGDKVNMLQYSTYSVISPEGCASILWKSAAKAELAAEAMGVTAGRSLELGLIDAIIEEPLGGAHRDHPEMAKRLKKQILSDLGKLEKLDKSSLLDQRYQKLMSFGYC</sequence>
<dbReference type="SUPFAM" id="SSF52096">
    <property type="entry name" value="ClpP/crotonase"/>
    <property type="match status" value="1"/>
</dbReference>
<comment type="similarity">
    <text evidence="11">Belongs to the AccA family.</text>
</comment>
<dbReference type="EC" id="2.1.3.15" evidence="11"/>
<evidence type="ECO:0000256" key="1">
    <source>
        <dbReference type="ARBA" id="ARBA00004956"/>
    </source>
</evidence>
<comment type="catalytic activity">
    <reaction evidence="9 11">
        <text>N(6)-carboxybiotinyl-L-lysyl-[protein] + acetyl-CoA = N(6)-biotinyl-L-lysyl-[protein] + malonyl-CoA</text>
        <dbReference type="Rhea" id="RHEA:54728"/>
        <dbReference type="Rhea" id="RHEA-COMP:10505"/>
        <dbReference type="Rhea" id="RHEA-COMP:10506"/>
        <dbReference type="ChEBI" id="CHEBI:57288"/>
        <dbReference type="ChEBI" id="CHEBI:57384"/>
        <dbReference type="ChEBI" id="CHEBI:83144"/>
        <dbReference type="ChEBI" id="CHEBI:83145"/>
        <dbReference type="EC" id="2.1.3.15"/>
    </reaction>
</comment>
<keyword evidence="11" id="KW-0963">Cytoplasm</keyword>
<protein>
    <recommendedName>
        <fullName evidence="11">Acetyl-coenzyme A carboxylase carboxyl transferase subunit alpha</fullName>
        <shortName evidence="11">ACCase subunit alpha</shortName>
        <shortName evidence="11">Acetyl-CoA carboxylase carboxyltransferase subunit alpha</shortName>
        <ecNumber evidence="11">2.1.3.15</ecNumber>
    </recommendedName>
</protein>
<dbReference type="OrthoDB" id="9808023at2"/>
<evidence type="ECO:0000256" key="9">
    <source>
        <dbReference type="ARBA" id="ARBA00049152"/>
    </source>
</evidence>
<keyword evidence="8 11" id="KW-0275">Fatty acid biosynthesis</keyword>
<keyword evidence="7 11" id="KW-0443">Lipid metabolism</keyword>
<evidence type="ECO:0000256" key="7">
    <source>
        <dbReference type="ARBA" id="ARBA00023098"/>
    </source>
</evidence>
<evidence type="ECO:0000256" key="4">
    <source>
        <dbReference type="ARBA" id="ARBA00022741"/>
    </source>
</evidence>
<dbReference type="PRINTS" id="PR01069">
    <property type="entry name" value="ACCCTRFRASEA"/>
</dbReference>
<dbReference type="GO" id="GO:0016743">
    <property type="term" value="F:carboxyl- or carbamoyltransferase activity"/>
    <property type="evidence" value="ECO:0007669"/>
    <property type="project" value="UniProtKB-UniRule"/>
</dbReference>
<dbReference type="HAMAP" id="MF_00823">
    <property type="entry name" value="AcetylCoA_CT_alpha"/>
    <property type="match status" value="1"/>
</dbReference>
<dbReference type="EMBL" id="JPER01000010">
    <property type="protein sequence ID" value="KFZ30073.1"/>
    <property type="molecule type" value="Genomic_DNA"/>
</dbReference>
<keyword evidence="4 11" id="KW-0547">Nucleotide-binding</keyword>
<evidence type="ECO:0000256" key="8">
    <source>
        <dbReference type="ARBA" id="ARBA00023160"/>
    </source>
</evidence>
<evidence type="ECO:0000313" key="13">
    <source>
        <dbReference type="EMBL" id="KFZ30073.1"/>
    </source>
</evidence>
<dbReference type="GO" id="GO:0009317">
    <property type="term" value="C:acetyl-CoA carboxylase complex"/>
    <property type="evidence" value="ECO:0007669"/>
    <property type="project" value="InterPro"/>
</dbReference>
<dbReference type="InterPro" id="IPR029045">
    <property type="entry name" value="ClpP/crotonase-like_dom_sf"/>
</dbReference>
<dbReference type="GO" id="GO:2001295">
    <property type="term" value="P:malonyl-CoA biosynthetic process"/>
    <property type="evidence" value="ECO:0007669"/>
    <property type="project" value="UniProtKB-UniRule"/>
</dbReference>
<dbReference type="Proteomes" id="UP000054363">
    <property type="component" value="Unassembled WGS sequence"/>
</dbReference>
<organism evidence="13 14">
    <name type="scientific">Pseudidiomarina salinarum</name>
    <dbReference type="NCBI Taxonomy" id="435908"/>
    <lineage>
        <taxon>Bacteria</taxon>
        <taxon>Pseudomonadati</taxon>
        <taxon>Pseudomonadota</taxon>
        <taxon>Gammaproteobacteria</taxon>
        <taxon>Alteromonadales</taxon>
        <taxon>Idiomarinaceae</taxon>
        <taxon>Pseudidiomarina</taxon>
    </lineage>
</organism>
<evidence type="ECO:0000256" key="11">
    <source>
        <dbReference type="HAMAP-Rule" id="MF_00823"/>
    </source>
</evidence>
<evidence type="ECO:0000313" key="14">
    <source>
        <dbReference type="Proteomes" id="UP000054363"/>
    </source>
</evidence>
<evidence type="ECO:0000259" key="12">
    <source>
        <dbReference type="PROSITE" id="PS50989"/>
    </source>
</evidence>
<dbReference type="InterPro" id="IPR001095">
    <property type="entry name" value="Acetyl_CoA_COase_a_su"/>
</dbReference>
<dbReference type="Gene3D" id="3.90.226.10">
    <property type="entry name" value="2-enoyl-CoA Hydratase, Chain A, domain 1"/>
    <property type="match status" value="1"/>
</dbReference>
<dbReference type="UniPathway" id="UPA00655">
    <property type="reaction ID" value="UER00711"/>
</dbReference>
<dbReference type="FunFam" id="3.90.226.10:FF:000008">
    <property type="entry name" value="Acetyl-coenzyme A carboxylase carboxyl transferase subunit alpha"/>
    <property type="match status" value="1"/>
</dbReference>
<evidence type="ECO:0000256" key="10">
    <source>
        <dbReference type="ARBA" id="ARBA00058482"/>
    </source>
</evidence>
<accession>A0A094L5S0</accession>
<dbReference type="GO" id="GO:0005524">
    <property type="term" value="F:ATP binding"/>
    <property type="evidence" value="ECO:0007669"/>
    <property type="project" value="UniProtKB-KW"/>
</dbReference>
<dbReference type="NCBIfam" id="TIGR00513">
    <property type="entry name" value="accA"/>
    <property type="match status" value="1"/>
</dbReference>
<dbReference type="AlphaFoldDB" id="A0A094L5S0"/>
<comment type="function">
    <text evidence="10 11">Component of the acetyl coenzyme A carboxylase (ACC) complex. First, biotin carboxylase catalyzes the carboxylation of biotin on its carrier protein (BCCP) and then the CO(2) group is transferred by the carboxyltransferase to acetyl-CoA to form malonyl-CoA.</text>
</comment>
<keyword evidence="6 11" id="KW-0067">ATP-binding</keyword>
<dbReference type="eggNOG" id="COG0825">
    <property type="taxonomic scope" value="Bacteria"/>
</dbReference>
<dbReference type="NCBIfam" id="NF041504">
    <property type="entry name" value="AccA_sub"/>
    <property type="match status" value="1"/>
</dbReference>
<keyword evidence="3 11" id="KW-0808">Transferase</keyword>